<dbReference type="InterPro" id="IPR029039">
    <property type="entry name" value="Flavoprotein-like_sf"/>
</dbReference>
<dbReference type="RefSeq" id="WP_280939844.1">
    <property type="nucleotide sequence ID" value="NZ_CP123759.1"/>
</dbReference>
<dbReference type="Pfam" id="PF07972">
    <property type="entry name" value="Flavodoxin_NdrI"/>
    <property type="match status" value="1"/>
</dbReference>
<name>A0ABY8P5X5_9GAMM</name>
<dbReference type="PANTHER" id="PTHR37297:SF1">
    <property type="entry name" value="PROTEIN NRDI"/>
    <property type="match status" value="1"/>
</dbReference>
<reference evidence="4 5" key="1">
    <citation type="submission" date="2023-04" db="EMBL/GenBank/DDBJ databases">
        <title>Genome dynamics across the evolutionary transition to endosymbiosis.</title>
        <authorList>
            <person name="Siozios S."/>
            <person name="Nadal-Jimenez P."/>
            <person name="Azagi T."/>
            <person name="Sprong H."/>
            <person name="Frost C.L."/>
            <person name="Parratt S.R."/>
            <person name="Taylor G."/>
            <person name="Brettell L."/>
            <person name="Lew K.C."/>
            <person name="Croft L."/>
            <person name="King K.C."/>
            <person name="Brockhurst M.A."/>
            <person name="Hypsa V."/>
            <person name="Novakova E."/>
            <person name="Darby A.C."/>
            <person name="Hurst G.D.D."/>
        </authorList>
    </citation>
    <scope>NUCLEOTIDE SEQUENCE [LARGE SCALE GENOMIC DNA]</scope>
    <source>
        <strain evidence="5">aApi_AU</strain>
    </source>
</reference>
<gene>
    <name evidence="3 4" type="primary">nrdI</name>
    <name evidence="4" type="ORF">QG404_10920</name>
</gene>
<evidence type="ECO:0000313" key="5">
    <source>
        <dbReference type="Proteomes" id="UP001231859"/>
    </source>
</evidence>
<dbReference type="InterPro" id="IPR020852">
    <property type="entry name" value="RNR_Ib_NrdI_bac"/>
</dbReference>
<accession>A0ABY8P5X5</accession>
<evidence type="ECO:0000256" key="3">
    <source>
        <dbReference type="HAMAP-Rule" id="MF_00128"/>
    </source>
</evidence>
<organism evidence="4 5">
    <name type="scientific">Arsenophonus apicola</name>
    <dbReference type="NCBI Taxonomy" id="2879119"/>
    <lineage>
        <taxon>Bacteria</taxon>
        <taxon>Pseudomonadati</taxon>
        <taxon>Pseudomonadota</taxon>
        <taxon>Gammaproteobacteria</taxon>
        <taxon>Enterobacterales</taxon>
        <taxon>Morganellaceae</taxon>
        <taxon>Arsenophonus</taxon>
    </lineage>
</organism>
<evidence type="ECO:0000256" key="2">
    <source>
        <dbReference type="ARBA" id="ARBA00009942"/>
    </source>
</evidence>
<dbReference type="Gene3D" id="3.40.50.360">
    <property type="match status" value="1"/>
</dbReference>
<dbReference type="SUPFAM" id="SSF52218">
    <property type="entry name" value="Flavoproteins"/>
    <property type="match status" value="1"/>
</dbReference>
<dbReference type="PANTHER" id="PTHR37297">
    <property type="entry name" value="PROTEIN NRDI"/>
    <property type="match status" value="1"/>
</dbReference>
<sequence length="137" mass="15401">MKTQSLIYYSSKSENCHRFVQRLGIPATRIPIDASEMLTNATQPYVLLLPTYGGGGTVGAVPKPVIYFLNQQLNRKFLRGVIASGNSNFGETYAIAGNIISAKCQVPLLYRFELLGTERDLQQVRQGLQQFWQQQMQ</sequence>
<dbReference type="Proteomes" id="UP001231859">
    <property type="component" value="Chromosome"/>
</dbReference>
<comment type="function">
    <text evidence="1 3">Probably involved in ribonucleotide reductase function.</text>
</comment>
<evidence type="ECO:0000313" key="4">
    <source>
        <dbReference type="EMBL" id="WGO84903.1"/>
    </source>
</evidence>
<dbReference type="NCBIfam" id="TIGR00333">
    <property type="entry name" value="nrdI"/>
    <property type="match status" value="1"/>
</dbReference>
<protein>
    <recommendedName>
        <fullName evidence="3">Protein NrdI</fullName>
    </recommendedName>
</protein>
<dbReference type="PIRSF" id="PIRSF005087">
    <property type="entry name" value="NrdI"/>
    <property type="match status" value="1"/>
</dbReference>
<evidence type="ECO:0000256" key="1">
    <source>
        <dbReference type="ARBA" id="ARBA00003999"/>
    </source>
</evidence>
<comment type="similarity">
    <text evidence="2 3">Belongs to the NrdI family.</text>
</comment>
<dbReference type="HAMAP" id="MF_00128">
    <property type="entry name" value="NrdI"/>
    <property type="match status" value="1"/>
</dbReference>
<dbReference type="InterPro" id="IPR004465">
    <property type="entry name" value="RNR_NrdI"/>
</dbReference>
<proteinExistence type="inferred from homology"/>
<keyword evidence="5" id="KW-1185">Reference proteome</keyword>
<dbReference type="EMBL" id="CP123759">
    <property type="protein sequence ID" value="WGO84903.1"/>
    <property type="molecule type" value="Genomic_DNA"/>
</dbReference>